<dbReference type="GO" id="GO:0006950">
    <property type="term" value="P:response to stress"/>
    <property type="evidence" value="ECO:0007669"/>
    <property type="project" value="TreeGrafter"/>
</dbReference>
<dbReference type="GO" id="GO:0003700">
    <property type="term" value="F:DNA-binding transcription factor activity"/>
    <property type="evidence" value="ECO:0007669"/>
    <property type="project" value="InterPro"/>
</dbReference>
<reference evidence="2 3" key="1">
    <citation type="submission" date="2020-07" db="EMBL/GenBank/DDBJ databases">
        <title>Sequencing the genomes of 1000 actinobacteria strains.</title>
        <authorList>
            <person name="Klenk H.-P."/>
        </authorList>
    </citation>
    <scope>NUCLEOTIDE SEQUENCE [LARGE SCALE GENOMIC DNA]</scope>
    <source>
        <strain evidence="2 3">DSM 44121</strain>
    </source>
</reference>
<protein>
    <submittedName>
        <fullName evidence="2">DNA-binding MarR family transcriptional regulator</fullName>
    </submittedName>
</protein>
<dbReference type="InterPro" id="IPR036390">
    <property type="entry name" value="WH_DNA-bd_sf"/>
</dbReference>
<dbReference type="InterPro" id="IPR036388">
    <property type="entry name" value="WH-like_DNA-bd_sf"/>
</dbReference>
<proteinExistence type="predicted"/>
<dbReference type="Pfam" id="PF01047">
    <property type="entry name" value="MarR"/>
    <property type="match status" value="1"/>
</dbReference>
<dbReference type="SMART" id="SM00347">
    <property type="entry name" value="HTH_MARR"/>
    <property type="match status" value="1"/>
</dbReference>
<dbReference type="InterPro" id="IPR000835">
    <property type="entry name" value="HTH_MarR-typ"/>
</dbReference>
<dbReference type="PANTHER" id="PTHR33164">
    <property type="entry name" value="TRANSCRIPTIONAL REGULATOR, MARR FAMILY"/>
    <property type="match status" value="1"/>
</dbReference>
<keyword evidence="3" id="KW-1185">Reference proteome</keyword>
<dbReference type="RefSeq" id="WP_182619260.1">
    <property type="nucleotide sequence ID" value="NZ_BAAATF010000010.1"/>
</dbReference>
<keyword evidence="2" id="KW-0238">DNA-binding</keyword>
<evidence type="ECO:0000313" key="3">
    <source>
        <dbReference type="Proteomes" id="UP000540568"/>
    </source>
</evidence>
<dbReference type="AlphaFoldDB" id="A0A7W3JC44"/>
<dbReference type="Gene3D" id="1.10.10.10">
    <property type="entry name" value="Winged helix-like DNA-binding domain superfamily/Winged helix DNA-binding domain"/>
    <property type="match status" value="1"/>
</dbReference>
<gene>
    <name evidence="2" type="ORF">FHX71_004084</name>
</gene>
<dbReference type="PROSITE" id="PS50995">
    <property type="entry name" value="HTH_MARR_2"/>
    <property type="match status" value="1"/>
</dbReference>
<dbReference type="Proteomes" id="UP000540568">
    <property type="component" value="Unassembled WGS sequence"/>
</dbReference>
<sequence length="163" mass="18308">MSRRTEENVGDEYPDEAPLSRVELQLALLLRRAERTGAIRAGHTPALERSGYLLLQVLGREGPLGINALAARQCLDASTVTRQVVSLEKAGFARRSRDPLDGRAVRVEATEAGRAQLEQERARRSAMYDQILTGWSPFERALLAEMLERLNHDLDAFRRDPED</sequence>
<comment type="caution">
    <text evidence="2">The sequence shown here is derived from an EMBL/GenBank/DDBJ whole genome shotgun (WGS) entry which is preliminary data.</text>
</comment>
<dbReference type="PANTHER" id="PTHR33164:SF57">
    <property type="entry name" value="MARR-FAMILY TRANSCRIPTIONAL REGULATOR"/>
    <property type="match status" value="1"/>
</dbReference>
<organism evidence="2 3">
    <name type="scientific">Promicromonospora sukumoe</name>
    <dbReference type="NCBI Taxonomy" id="88382"/>
    <lineage>
        <taxon>Bacteria</taxon>
        <taxon>Bacillati</taxon>
        <taxon>Actinomycetota</taxon>
        <taxon>Actinomycetes</taxon>
        <taxon>Micrococcales</taxon>
        <taxon>Promicromonosporaceae</taxon>
        <taxon>Promicromonospora</taxon>
    </lineage>
</organism>
<dbReference type="SUPFAM" id="SSF46785">
    <property type="entry name" value="Winged helix' DNA-binding domain"/>
    <property type="match status" value="1"/>
</dbReference>
<dbReference type="EMBL" id="JACGWV010000002">
    <property type="protein sequence ID" value="MBA8810108.1"/>
    <property type="molecule type" value="Genomic_DNA"/>
</dbReference>
<feature type="domain" description="HTH marR-type" evidence="1">
    <location>
        <begin position="16"/>
        <end position="152"/>
    </location>
</feature>
<accession>A0A7W3JC44</accession>
<evidence type="ECO:0000259" key="1">
    <source>
        <dbReference type="PROSITE" id="PS50995"/>
    </source>
</evidence>
<name>A0A7W3JC44_9MICO</name>
<evidence type="ECO:0000313" key="2">
    <source>
        <dbReference type="EMBL" id="MBA8810108.1"/>
    </source>
</evidence>
<dbReference type="InterPro" id="IPR039422">
    <property type="entry name" value="MarR/SlyA-like"/>
</dbReference>
<dbReference type="GO" id="GO:0003677">
    <property type="term" value="F:DNA binding"/>
    <property type="evidence" value="ECO:0007669"/>
    <property type="project" value="UniProtKB-KW"/>
</dbReference>